<dbReference type="EC" id="1.5.1.3" evidence="2"/>
<dbReference type="Proteomes" id="UP000267027">
    <property type="component" value="Unassembled WGS sequence"/>
</dbReference>
<feature type="domain" description="DHFR" evidence="7">
    <location>
        <begin position="9"/>
        <end position="186"/>
    </location>
</feature>
<evidence type="ECO:0000256" key="4">
    <source>
        <dbReference type="ARBA" id="ARBA00022857"/>
    </source>
</evidence>
<name>A0A0R3PLL1_ANGCS</name>
<dbReference type="WBParaSite" id="ACOC_0000565501-mRNA-1">
    <property type="protein sequence ID" value="ACOC_0000565501-mRNA-1"/>
    <property type="gene ID" value="ACOC_0000565501"/>
</dbReference>
<dbReference type="OrthoDB" id="4664297at2759"/>
<keyword evidence="3" id="KW-0554">One-carbon metabolism</keyword>
<comment type="pathway">
    <text evidence="1">Cofactor biosynthesis; tetrahydrofolate biosynthesis; 5,6,7,8-tetrahydrofolate from 7,8-dihydrofolate: step 1/1.</text>
</comment>
<dbReference type="PANTHER" id="PTHR48069">
    <property type="entry name" value="DIHYDROFOLATE REDUCTASE"/>
    <property type="match status" value="1"/>
</dbReference>
<dbReference type="EMBL" id="UYYA01003886">
    <property type="protein sequence ID" value="VDM57241.1"/>
    <property type="molecule type" value="Genomic_DNA"/>
</dbReference>
<reference evidence="10" key="1">
    <citation type="submission" date="2017-02" db="UniProtKB">
        <authorList>
            <consortium name="WormBaseParasite"/>
        </authorList>
    </citation>
    <scope>IDENTIFICATION</scope>
</reference>
<dbReference type="GO" id="GO:0050661">
    <property type="term" value="F:NADP binding"/>
    <property type="evidence" value="ECO:0007669"/>
    <property type="project" value="InterPro"/>
</dbReference>
<protein>
    <recommendedName>
        <fullName evidence="2">dihydrofolate reductase</fullName>
        <ecNumber evidence="2">1.5.1.3</ecNumber>
    </recommendedName>
</protein>
<dbReference type="OMA" id="QYEFQMW"/>
<dbReference type="InterPro" id="IPR001796">
    <property type="entry name" value="DHFR_dom"/>
</dbReference>
<dbReference type="Pfam" id="PF00186">
    <property type="entry name" value="DHFR_1"/>
    <property type="match status" value="1"/>
</dbReference>
<dbReference type="GO" id="GO:0005739">
    <property type="term" value="C:mitochondrion"/>
    <property type="evidence" value="ECO:0007669"/>
    <property type="project" value="TreeGrafter"/>
</dbReference>
<dbReference type="AlphaFoldDB" id="A0A0R3PLL1"/>
<dbReference type="GO" id="GO:0046655">
    <property type="term" value="P:folic acid metabolic process"/>
    <property type="evidence" value="ECO:0007669"/>
    <property type="project" value="TreeGrafter"/>
</dbReference>
<keyword evidence="9" id="KW-1185">Reference proteome</keyword>
<dbReference type="InterPro" id="IPR012259">
    <property type="entry name" value="DHFR"/>
</dbReference>
<evidence type="ECO:0000256" key="3">
    <source>
        <dbReference type="ARBA" id="ARBA00022563"/>
    </source>
</evidence>
<evidence type="ECO:0000313" key="8">
    <source>
        <dbReference type="EMBL" id="VDM57241.1"/>
    </source>
</evidence>
<dbReference type="Gene3D" id="3.40.430.10">
    <property type="entry name" value="Dihydrofolate Reductase, subunit A"/>
    <property type="match status" value="1"/>
</dbReference>
<dbReference type="GO" id="GO:0006730">
    <property type="term" value="P:one-carbon metabolic process"/>
    <property type="evidence" value="ECO:0007669"/>
    <property type="project" value="UniProtKB-KW"/>
</dbReference>
<dbReference type="SUPFAM" id="SSF53597">
    <property type="entry name" value="Dihydrofolate reductase-like"/>
    <property type="match status" value="1"/>
</dbReference>
<dbReference type="PROSITE" id="PS51330">
    <property type="entry name" value="DHFR_2"/>
    <property type="match status" value="1"/>
</dbReference>
<accession>A0A0R3PLL1</accession>
<evidence type="ECO:0000313" key="9">
    <source>
        <dbReference type="Proteomes" id="UP000267027"/>
    </source>
</evidence>
<dbReference type="InterPro" id="IPR024072">
    <property type="entry name" value="DHFR-like_dom_sf"/>
</dbReference>
<organism evidence="10">
    <name type="scientific">Angiostrongylus costaricensis</name>
    <name type="common">Nematode worm</name>
    <dbReference type="NCBI Taxonomy" id="334426"/>
    <lineage>
        <taxon>Eukaryota</taxon>
        <taxon>Metazoa</taxon>
        <taxon>Ecdysozoa</taxon>
        <taxon>Nematoda</taxon>
        <taxon>Chromadorea</taxon>
        <taxon>Rhabditida</taxon>
        <taxon>Rhabditina</taxon>
        <taxon>Rhabditomorpha</taxon>
        <taxon>Strongyloidea</taxon>
        <taxon>Metastrongylidae</taxon>
        <taxon>Angiostrongylus</taxon>
    </lineage>
</organism>
<gene>
    <name evidence="8" type="ORF">ACOC_LOCUS5656</name>
</gene>
<keyword evidence="5" id="KW-0560">Oxidoreductase</keyword>
<dbReference type="PRINTS" id="PR00070">
    <property type="entry name" value="DHFR"/>
</dbReference>
<comment type="catalytic activity">
    <reaction evidence="6">
        <text>(6S)-5,6,7,8-tetrahydrofolate + NADP(+) = 7,8-dihydrofolate + NADPH + H(+)</text>
        <dbReference type="Rhea" id="RHEA:15009"/>
        <dbReference type="ChEBI" id="CHEBI:15378"/>
        <dbReference type="ChEBI" id="CHEBI:57451"/>
        <dbReference type="ChEBI" id="CHEBI:57453"/>
        <dbReference type="ChEBI" id="CHEBI:57783"/>
        <dbReference type="ChEBI" id="CHEBI:58349"/>
        <dbReference type="EC" id="1.5.1.3"/>
    </reaction>
</comment>
<evidence type="ECO:0000259" key="7">
    <source>
        <dbReference type="PROSITE" id="PS51330"/>
    </source>
</evidence>
<dbReference type="GO" id="GO:0046452">
    <property type="term" value="P:dihydrofolate metabolic process"/>
    <property type="evidence" value="ECO:0007669"/>
    <property type="project" value="TreeGrafter"/>
</dbReference>
<dbReference type="CDD" id="cd00209">
    <property type="entry name" value="DHFR"/>
    <property type="match status" value="1"/>
</dbReference>
<keyword evidence="4" id="KW-0521">NADP</keyword>
<reference evidence="8 9" key="2">
    <citation type="submission" date="2018-11" db="EMBL/GenBank/DDBJ databases">
        <authorList>
            <consortium name="Pathogen Informatics"/>
        </authorList>
    </citation>
    <scope>NUCLEOTIDE SEQUENCE [LARGE SCALE GENOMIC DNA]</scope>
    <source>
        <strain evidence="8 9">Costa Rica</strain>
    </source>
</reference>
<dbReference type="PANTHER" id="PTHR48069:SF3">
    <property type="entry name" value="DIHYDROFOLATE REDUCTASE"/>
    <property type="match status" value="1"/>
</dbReference>
<evidence type="ECO:0000313" key="10">
    <source>
        <dbReference type="WBParaSite" id="ACOC_0000565501-mRNA-1"/>
    </source>
</evidence>
<dbReference type="GO" id="GO:0004146">
    <property type="term" value="F:dihydrofolate reductase activity"/>
    <property type="evidence" value="ECO:0007669"/>
    <property type="project" value="UniProtKB-EC"/>
</dbReference>
<evidence type="ECO:0000256" key="5">
    <source>
        <dbReference type="ARBA" id="ARBA00023002"/>
    </source>
</evidence>
<evidence type="ECO:0000256" key="2">
    <source>
        <dbReference type="ARBA" id="ARBA00012856"/>
    </source>
</evidence>
<dbReference type="GO" id="GO:0046654">
    <property type="term" value="P:tetrahydrofolate biosynthetic process"/>
    <property type="evidence" value="ECO:0007669"/>
    <property type="project" value="InterPro"/>
</dbReference>
<dbReference type="STRING" id="334426.A0A0R3PLL1"/>
<evidence type="ECO:0000256" key="1">
    <source>
        <dbReference type="ARBA" id="ARBA00004903"/>
    </source>
</evidence>
<proteinExistence type="predicted"/>
<evidence type="ECO:0000256" key="6">
    <source>
        <dbReference type="ARBA" id="ARBA00048873"/>
    </source>
</evidence>
<sequence length="188" mass="21716">MVQSSTLRKTGLVVAVDKNLGIAKNGCIPWNLKKDMKHFVERTSSTKDPTKVNAVVMGRRCWESIPEKFRPLKNRLNVVISRTLPEHRDENLIISSNFDEIMEELLCGRLSTNVERVWNIGGGEIYKLALEKGFIDWILMTRIQKDFDADVFLDGIDWNHYEEDESARSDVMSENGLEFSFHSYRYIG</sequence>